<name>A0A7Z1AWU7_9PSEU</name>
<evidence type="ECO:0000313" key="2">
    <source>
        <dbReference type="EMBL" id="OLF08346.1"/>
    </source>
</evidence>
<sequence>MSADEEFGRAVGDALRRETADVRAEPGLAAEVRARGSRRAWKLRTAIGAPLTAAAAAAAVLVATAGGTPEPRFANVAQVQEQTLRALRSAQNQIIHERTDYDSGYSETWTDRSTRRYRLDNYSTLVQPDGTDTDTRTPRTGPMHRTQSIAGVGAPGDVRYTVVDWELRTWSTNHDDSIVLEGEVPDILDPDALRTAIDEGRMEMIGPERVGDRDTHHLRLFATRRGYQIDLWVDAATYLPVRETSIVLGEDAPAKPVMTNDYTWLPRSAENLAKLDLVAPPDFTRR</sequence>
<dbReference type="AlphaFoldDB" id="A0A7Z1AWU7"/>
<reference evidence="2 3" key="1">
    <citation type="submission" date="2016-12" db="EMBL/GenBank/DDBJ databases">
        <title>The draft genome sequence of Actinophytocola xinjiangensis.</title>
        <authorList>
            <person name="Wang W."/>
            <person name="Yuan L."/>
        </authorList>
    </citation>
    <scope>NUCLEOTIDE SEQUENCE [LARGE SCALE GENOMIC DNA]</scope>
    <source>
        <strain evidence="2 3">CGMCC 4.4663</strain>
    </source>
</reference>
<keyword evidence="3" id="KW-1185">Reference proteome</keyword>
<accession>A0A7Z1AWU7</accession>
<dbReference type="RefSeq" id="WP_075135088.1">
    <property type="nucleotide sequence ID" value="NZ_MSIF01000012.1"/>
</dbReference>
<proteinExistence type="predicted"/>
<evidence type="ECO:0000313" key="3">
    <source>
        <dbReference type="Proteomes" id="UP000185696"/>
    </source>
</evidence>
<dbReference type="Gene3D" id="2.50.20.10">
    <property type="entry name" value="Lipoprotein localisation LolA/LolB/LppX"/>
    <property type="match status" value="1"/>
</dbReference>
<dbReference type="OrthoDB" id="3359753at2"/>
<gene>
    <name evidence="2" type="ORF">BLA60_23235</name>
</gene>
<comment type="caution">
    <text evidence="2">The sequence shown here is derived from an EMBL/GenBank/DDBJ whole genome shotgun (WGS) entry which is preliminary data.</text>
</comment>
<organism evidence="2 3">
    <name type="scientific">Actinophytocola xinjiangensis</name>
    <dbReference type="NCBI Taxonomy" id="485602"/>
    <lineage>
        <taxon>Bacteria</taxon>
        <taxon>Bacillati</taxon>
        <taxon>Actinomycetota</taxon>
        <taxon>Actinomycetes</taxon>
        <taxon>Pseudonocardiales</taxon>
        <taxon>Pseudonocardiaceae</taxon>
    </lineage>
</organism>
<dbReference type="Proteomes" id="UP000185696">
    <property type="component" value="Unassembled WGS sequence"/>
</dbReference>
<feature type="region of interest" description="Disordered" evidence="1">
    <location>
        <begin position="124"/>
        <end position="147"/>
    </location>
</feature>
<evidence type="ECO:0000256" key="1">
    <source>
        <dbReference type="SAM" id="MobiDB-lite"/>
    </source>
</evidence>
<dbReference type="EMBL" id="MSIF01000012">
    <property type="protein sequence ID" value="OLF08346.1"/>
    <property type="molecule type" value="Genomic_DNA"/>
</dbReference>
<protein>
    <submittedName>
        <fullName evidence="2">Uncharacterized protein</fullName>
    </submittedName>
</protein>